<dbReference type="SUPFAM" id="SSF56925">
    <property type="entry name" value="OMPA-like"/>
    <property type="match status" value="1"/>
</dbReference>
<evidence type="ECO:0000256" key="1">
    <source>
        <dbReference type="SAM" id="MobiDB-lite"/>
    </source>
</evidence>
<feature type="region of interest" description="Disordered" evidence="1">
    <location>
        <begin position="75"/>
        <end position="201"/>
    </location>
</feature>
<dbReference type="RefSeq" id="WP_157474040.1">
    <property type="nucleotide sequence ID" value="NZ_BBWV01000002.1"/>
</dbReference>
<evidence type="ECO:0000313" key="3">
    <source>
        <dbReference type="EMBL" id="GAO43897.1"/>
    </source>
</evidence>
<keyword evidence="2" id="KW-0472">Membrane</keyword>
<dbReference type="InterPro" id="IPR011250">
    <property type="entry name" value="OMP/PagP_B-barrel"/>
</dbReference>
<organism evidence="3 4">
    <name type="scientific">Flavihumibacter petaseus NBRC 106054</name>
    <dbReference type="NCBI Taxonomy" id="1220578"/>
    <lineage>
        <taxon>Bacteria</taxon>
        <taxon>Pseudomonadati</taxon>
        <taxon>Bacteroidota</taxon>
        <taxon>Chitinophagia</taxon>
        <taxon>Chitinophagales</taxon>
        <taxon>Chitinophagaceae</taxon>
        <taxon>Flavihumibacter</taxon>
    </lineage>
</organism>
<proteinExistence type="predicted"/>
<feature type="compositionally biased region" description="Polar residues" evidence="1">
    <location>
        <begin position="180"/>
        <end position="201"/>
    </location>
</feature>
<evidence type="ECO:0000313" key="4">
    <source>
        <dbReference type="Proteomes" id="UP000033121"/>
    </source>
</evidence>
<feature type="compositionally biased region" description="Polar residues" evidence="1">
    <location>
        <begin position="91"/>
        <end position="109"/>
    </location>
</feature>
<protein>
    <recommendedName>
        <fullName evidence="5">Outer membrane protein beta-barrel domain-containing protein</fullName>
    </recommendedName>
</protein>
<comment type="caution">
    <text evidence="3">The sequence shown here is derived from an EMBL/GenBank/DDBJ whole genome shotgun (WGS) entry which is preliminary data.</text>
</comment>
<feature type="transmembrane region" description="Helical" evidence="2">
    <location>
        <begin position="46"/>
        <end position="64"/>
    </location>
</feature>
<name>A0A0E9N1K3_9BACT</name>
<sequence>MDKEQFNHMDDWFREAADQPGPPMPETAWKDMERLLDQNEKKRRRILFWWWSGLVLIGALVYFLEKGDHTRPAVLPQASNETVTGKPDQPASKSSAAANGQKKASSLNEPATLKSVPQSLPVDRSESDPSATPDGNANGDHPAASASASSDNARLKKGSDTGATTAAGQHRQKSRDAQGRQRSGHQAGQLTKTENPANGNRSVKEATGLWELDASLPGAVTAQAGSGYPAGTPEYPLSSPRTLPLPPVDKNLKKKSQQQDPIKNRWFVYAGGGLERSFVPGNSLGSTAWGGGFGAGYRFAQKWYVQSGLTFFHKIYDADGSDYHPPDGSYLNQPGVDLIDVEADCFVMEWPILLRYDFLQKKQYRVYATAGIQSAQMKSETYNYDYTKDGNRYYYKHTYETGKFKFANAISLGAGGEWQVMPRLHIQLYPSVTIPVSGVGEGNVKIGALNVQAGVRYQLPF</sequence>
<dbReference type="Proteomes" id="UP000033121">
    <property type="component" value="Unassembled WGS sequence"/>
</dbReference>
<feature type="region of interest" description="Disordered" evidence="1">
    <location>
        <begin position="223"/>
        <end position="243"/>
    </location>
</feature>
<evidence type="ECO:0000256" key="2">
    <source>
        <dbReference type="SAM" id="Phobius"/>
    </source>
</evidence>
<feature type="region of interest" description="Disordered" evidence="1">
    <location>
        <begin position="1"/>
        <end position="23"/>
    </location>
</feature>
<keyword evidence="2" id="KW-1133">Transmembrane helix</keyword>
<evidence type="ECO:0008006" key="5">
    <source>
        <dbReference type="Google" id="ProtNLM"/>
    </source>
</evidence>
<dbReference type="STRING" id="1220578.FPE01S_02_10030"/>
<dbReference type="OrthoDB" id="1523584at2"/>
<accession>A0A0E9N1K3</accession>
<dbReference type="EMBL" id="BBWV01000002">
    <property type="protein sequence ID" value="GAO43897.1"/>
    <property type="molecule type" value="Genomic_DNA"/>
</dbReference>
<keyword evidence="2" id="KW-0812">Transmembrane</keyword>
<dbReference type="Gene3D" id="2.40.160.20">
    <property type="match status" value="1"/>
</dbReference>
<feature type="compositionally biased region" description="Basic and acidic residues" evidence="1">
    <location>
        <begin position="1"/>
        <end position="17"/>
    </location>
</feature>
<keyword evidence="4" id="KW-1185">Reference proteome</keyword>
<dbReference type="AlphaFoldDB" id="A0A0E9N1K3"/>
<reference evidence="3 4" key="1">
    <citation type="submission" date="2015-04" db="EMBL/GenBank/DDBJ databases">
        <title>Whole genome shotgun sequence of Flavihumibacter petaseus NBRC 106054.</title>
        <authorList>
            <person name="Miyazawa S."/>
            <person name="Hosoyama A."/>
            <person name="Hashimoto M."/>
            <person name="Noguchi M."/>
            <person name="Tsuchikane K."/>
            <person name="Ohji S."/>
            <person name="Yamazoe A."/>
            <person name="Ichikawa N."/>
            <person name="Kimura A."/>
            <person name="Fujita N."/>
        </authorList>
    </citation>
    <scope>NUCLEOTIDE SEQUENCE [LARGE SCALE GENOMIC DNA]</scope>
    <source>
        <strain evidence="3 4">NBRC 106054</strain>
    </source>
</reference>
<gene>
    <name evidence="3" type="ORF">FPE01S_02_10030</name>
</gene>